<name>A0AAD7J7C6_9AGAR</name>
<dbReference type="AlphaFoldDB" id="A0AAD7J7C6"/>
<feature type="region of interest" description="Disordered" evidence="1">
    <location>
        <begin position="118"/>
        <end position="163"/>
    </location>
</feature>
<proteinExistence type="predicted"/>
<accession>A0AAD7J7C6</accession>
<feature type="compositionally biased region" description="Polar residues" evidence="1">
    <location>
        <begin position="118"/>
        <end position="137"/>
    </location>
</feature>
<evidence type="ECO:0000256" key="1">
    <source>
        <dbReference type="SAM" id="MobiDB-lite"/>
    </source>
</evidence>
<gene>
    <name evidence="2" type="ORF">DFH07DRAFT_773214</name>
</gene>
<evidence type="ECO:0000313" key="3">
    <source>
        <dbReference type="Proteomes" id="UP001215280"/>
    </source>
</evidence>
<comment type="caution">
    <text evidence="2">The sequence shown here is derived from an EMBL/GenBank/DDBJ whole genome shotgun (WGS) entry which is preliminary data.</text>
</comment>
<evidence type="ECO:0000313" key="2">
    <source>
        <dbReference type="EMBL" id="KAJ7756028.1"/>
    </source>
</evidence>
<dbReference type="Proteomes" id="UP001215280">
    <property type="component" value="Unassembled WGS sequence"/>
</dbReference>
<dbReference type="EMBL" id="JARJLG010000062">
    <property type="protein sequence ID" value="KAJ7756028.1"/>
    <property type="molecule type" value="Genomic_DNA"/>
</dbReference>
<organism evidence="2 3">
    <name type="scientific">Mycena maculata</name>
    <dbReference type="NCBI Taxonomy" id="230809"/>
    <lineage>
        <taxon>Eukaryota</taxon>
        <taxon>Fungi</taxon>
        <taxon>Dikarya</taxon>
        <taxon>Basidiomycota</taxon>
        <taxon>Agaricomycotina</taxon>
        <taxon>Agaricomycetes</taxon>
        <taxon>Agaricomycetidae</taxon>
        <taxon>Agaricales</taxon>
        <taxon>Marasmiineae</taxon>
        <taxon>Mycenaceae</taxon>
        <taxon>Mycena</taxon>
    </lineage>
</organism>
<sequence>MYECRIYPVDATGPASNPDATDQLESLQKYMRTAGMLGLQSGPPSWGLKEMTEQQEHRHVLNAAPACGVVRLELTKPRVDALKRYRQAQAGDIRTPRRVVEYSYGRIELGRQKVTVKQRSASAKATMRRSTIPSKGGSSVDDDATRVQEAKPPPACTEREPASIQQRCDAAQSLLVIMVRFGSCAGWGGVRNRAISRHHAICQAVLNPQEARVEAREGSWAGKSRWKPGYEWNDTPAMIASEPAYSFSNRFLFSQQLNAVRRNCNFMSKFRPVNRRVADYNCSGPQRIPGGHLRACVCEQISSVDELLPSAEPLMSLALARVLDQCWTGGKFGSKSDNGLGLDYDSKQIKHVVDEEAFSDPAVHAPANLGINQFKASRQADIFRYRRHA</sequence>
<reference evidence="2" key="1">
    <citation type="submission" date="2023-03" db="EMBL/GenBank/DDBJ databases">
        <title>Massive genome expansion in bonnet fungi (Mycena s.s.) driven by repeated elements and novel gene families across ecological guilds.</title>
        <authorList>
            <consortium name="Lawrence Berkeley National Laboratory"/>
            <person name="Harder C.B."/>
            <person name="Miyauchi S."/>
            <person name="Viragh M."/>
            <person name="Kuo A."/>
            <person name="Thoen E."/>
            <person name="Andreopoulos B."/>
            <person name="Lu D."/>
            <person name="Skrede I."/>
            <person name="Drula E."/>
            <person name="Henrissat B."/>
            <person name="Morin E."/>
            <person name="Kohler A."/>
            <person name="Barry K."/>
            <person name="LaButti K."/>
            <person name="Morin E."/>
            <person name="Salamov A."/>
            <person name="Lipzen A."/>
            <person name="Mereny Z."/>
            <person name="Hegedus B."/>
            <person name="Baldrian P."/>
            <person name="Stursova M."/>
            <person name="Weitz H."/>
            <person name="Taylor A."/>
            <person name="Grigoriev I.V."/>
            <person name="Nagy L.G."/>
            <person name="Martin F."/>
            <person name="Kauserud H."/>
        </authorList>
    </citation>
    <scope>NUCLEOTIDE SEQUENCE</scope>
    <source>
        <strain evidence="2">CBHHK188m</strain>
    </source>
</reference>
<protein>
    <submittedName>
        <fullName evidence="2">Uncharacterized protein</fullName>
    </submittedName>
</protein>
<keyword evidence="3" id="KW-1185">Reference proteome</keyword>